<feature type="compositionally biased region" description="Basic and acidic residues" evidence="1">
    <location>
        <begin position="86"/>
        <end position="96"/>
    </location>
</feature>
<feature type="region of interest" description="Disordered" evidence="1">
    <location>
        <begin position="43"/>
        <end position="105"/>
    </location>
</feature>
<evidence type="ECO:0000313" key="2">
    <source>
        <dbReference type="EMBL" id="KAG2662282.1"/>
    </source>
</evidence>
<dbReference type="Pfam" id="PF13516">
    <property type="entry name" value="LRR_6"/>
    <property type="match status" value="1"/>
</dbReference>
<dbReference type="InterPro" id="IPR006553">
    <property type="entry name" value="Leu-rich_rpt_Cys-con_subtyp"/>
</dbReference>
<organism evidence="2 3">
    <name type="scientific">Panicum virgatum</name>
    <name type="common">Blackwell switchgrass</name>
    <dbReference type="NCBI Taxonomy" id="38727"/>
    <lineage>
        <taxon>Eukaryota</taxon>
        <taxon>Viridiplantae</taxon>
        <taxon>Streptophyta</taxon>
        <taxon>Embryophyta</taxon>
        <taxon>Tracheophyta</taxon>
        <taxon>Spermatophyta</taxon>
        <taxon>Magnoliopsida</taxon>
        <taxon>Liliopsida</taxon>
        <taxon>Poales</taxon>
        <taxon>Poaceae</taxon>
        <taxon>PACMAD clade</taxon>
        <taxon>Panicoideae</taxon>
        <taxon>Panicodae</taxon>
        <taxon>Paniceae</taxon>
        <taxon>Panicinae</taxon>
        <taxon>Panicum</taxon>
        <taxon>Panicum sect. Hiantes</taxon>
    </lineage>
</organism>
<dbReference type="AlphaFoldDB" id="A0A8T0XLE8"/>
<dbReference type="FunFam" id="1.20.1280.50:FF:000023">
    <property type="entry name" value="F-box/LRR-repeat protein 4"/>
    <property type="match status" value="1"/>
</dbReference>
<dbReference type="GO" id="GO:0031146">
    <property type="term" value="P:SCF-dependent proteasomal ubiquitin-dependent protein catabolic process"/>
    <property type="evidence" value="ECO:0007669"/>
    <property type="project" value="TreeGrafter"/>
</dbReference>
<dbReference type="PANTHER" id="PTHR13318:SF182">
    <property type="entry name" value="F-BOX_LRR-REPEAT PROTEIN 14"/>
    <property type="match status" value="1"/>
</dbReference>
<evidence type="ECO:0000313" key="3">
    <source>
        <dbReference type="Proteomes" id="UP000823388"/>
    </source>
</evidence>
<dbReference type="InterPro" id="IPR001611">
    <property type="entry name" value="Leu-rich_rpt"/>
</dbReference>
<dbReference type="SUPFAM" id="SSF52047">
    <property type="entry name" value="RNI-like"/>
    <property type="match status" value="2"/>
</dbReference>
<accession>A0A8T0XLE8</accession>
<dbReference type="EMBL" id="CM029037">
    <property type="protein sequence ID" value="KAG2662282.1"/>
    <property type="molecule type" value="Genomic_DNA"/>
</dbReference>
<dbReference type="InterPro" id="IPR032675">
    <property type="entry name" value="LRR_dom_sf"/>
</dbReference>
<evidence type="ECO:0000256" key="1">
    <source>
        <dbReference type="SAM" id="MobiDB-lite"/>
    </source>
</evidence>
<dbReference type="GO" id="GO:0019005">
    <property type="term" value="C:SCF ubiquitin ligase complex"/>
    <property type="evidence" value="ECO:0007669"/>
    <property type="project" value="TreeGrafter"/>
</dbReference>
<keyword evidence="3" id="KW-1185">Reference proteome</keyword>
<dbReference type="SMART" id="SM00367">
    <property type="entry name" value="LRR_CC"/>
    <property type="match status" value="6"/>
</dbReference>
<protein>
    <submittedName>
        <fullName evidence="2">Uncharacterized protein</fullName>
    </submittedName>
</protein>
<dbReference type="Gene3D" id="3.80.10.10">
    <property type="entry name" value="Ribonuclease Inhibitor"/>
    <property type="match status" value="2"/>
</dbReference>
<feature type="compositionally biased region" description="Polar residues" evidence="1">
    <location>
        <begin position="57"/>
        <end position="72"/>
    </location>
</feature>
<feature type="compositionally biased region" description="Basic and acidic residues" evidence="1">
    <location>
        <begin position="44"/>
        <end position="56"/>
    </location>
</feature>
<sequence>MLCCRDQDQHSMLCFESQHVWQSSDFYMVWLLMGNDSLVRVQPQKRDDQAQKKNEMTESTPSRPSVQATAQARCSLARNPTPERLVPLERRAEPPTRPRGAPLIDPRRNRVGILRRLVPDRVATVPSPLRSPAPSALKAPPFSLFRLKNPPPPPVADRLSTPRTCSMEDLSEPLLAEIITRITRTSDLNSLSLVSKWFYTVEAEERATLRVGCGLQPATEALLSLCSRFPNLQRVEINYSCWTSSQGEQLDNQGLLVLSSCCLSLTDLTLRFCSFIDDSGLGYLAYCKKLMALRLDAIPAITSSGLFLVAVGCKSLSTFHLADCMKVGSVEAVSPQHECEQFRYGSSTQQQNMGIKCPGDTGMEWLEYLGRAGLLVELVVKNCKGISQYDLLKFGPGWRKLQKFEFVINDHDPSYNVDYPYNYYICCENMKDLRLAKIATRPKIGPRFLSWKCRALEKLCLHYVVGLNESEMIALFQNCGNLRSISLRLMPLRCGISFRTPLTDDSLKVLSLCCPMLEVVELPFTFCSTSRPTEIGFTQKGIVTLIQTCSIRVFVLNGASIFKDEGMKDISSALLLETLELVDCKGITDVGISYLAHAPCLTSLTLRKCKNVTSVGMAKLVHFQKLESLAVVGCRLISEEAVQGLARSVHYSAEFEGYGSLKGMENWS</sequence>
<reference evidence="2 3" key="1">
    <citation type="submission" date="2020-05" db="EMBL/GenBank/DDBJ databases">
        <title>WGS assembly of Panicum virgatum.</title>
        <authorList>
            <person name="Lovell J.T."/>
            <person name="Jenkins J."/>
            <person name="Shu S."/>
            <person name="Juenger T.E."/>
            <person name="Schmutz J."/>
        </authorList>
    </citation>
    <scope>NUCLEOTIDE SEQUENCE [LARGE SCALE GENOMIC DNA]</scope>
    <source>
        <strain evidence="3">cv. AP13</strain>
    </source>
</reference>
<comment type="caution">
    <text evidence="2">The sequence shown here is derived from an EMBL/GenBank/DDBJ whole genome shotgun (WGS) entry which is preliminary data.</text>
</comment>
<dbReference type="PANTHER" id="PTHR13318">
    <property type="entry name" value="PARTNER OF PAIRED, ISOFORM B-RELATED"/>
    <property type="match status" value="1"/>
</dbReference>
<name>A0A8T0XLE8_PANVG</name>
<proteinExistence type="predicted"/>
<dbReference type="Proteomes" id="UP000823388">
    <property type="component" value="Chromosome 1K"/>
</dbReference>
<gene>
    <name evidence="2" type="ORF">PVAP13_1KG520500</name>
</gene>